<organism evidence="11 12">
    <name type="scientific">Paraburkholderia diazotrophica</name>
    <dbReference type="NCBI Taxonomy" id="667676"/>
    <lineage>
        <taxon>Bacteria</taxon>
        <taxon>Pseudomonadati</taxon>
        <taxon>Pseudomonadota</taxon>
        <taxon>Betaproteobacteria</taxon>
        <taxon>Burkholderiales</taxon>
        <taxon>Burkholderiaceae</taxon>
        <taxon>Paraburkholderia</taxon>
    </lineage>
</organism>
<accession>A0A1H6SVZ8</accession>
<dbReference type="Pfam" id="PF01270">
    <property type="entry name" value="Glyco_hydro_8"/>
    <property type="match status" value="1"/>
</dbReference>
<evidence type="ECO:0000313" key="12">
    <source>
        <dbReference type="Proteomes" id="UP000198866"/>
    </source>
</evidence>
<comment type="catalytic activity">
    <reaction evidence="1">
        <text>Endohydrolysis of (1-&gt;4)-beta-D-glucosidic linkages in cellulose, lichenin and cereal beta-D-glucans.</text>
        <dbReference type="EC" id="3.2.1.4"/>
    </reaction>
</comment>
<dbReference type="EC" id="3.2.1.-" evidence="9"/>
<dbReference type="AlphaFoldDB" id="A0A1H6SVZ8"/>
<keyword evidence="7 9" id="KW-0624">Polysaccharide degradation</keyword>
<name>A0A1H6SVZ8_9BURK</name>
<comment type="similarity">
    <text evidence="2 9">Belongs to the glycosyl hydrolase 8 (cellulase D) family.</text>
</comment>
<gene>
    <name evidence="11" type="ORF">SAMN05192539_1003362</name>
</gene>
<evidence type="ECO:0000256" key="2">
    <source>
        <dbReference type="ARBA" id="ARBA00009209"/>
    </source>
</evidence>
<keyword evidence="3 10" id="KW-0732">Signal</keyword>
<dbReference type="Gene3D" id="1.50.10.10">
    <property type="match status" value="1"/>
</dbReference>
<feature type="chain" id="PRO_5011720199" description="Glucanase" evidence="10">
    <location>
        <begin position="49"/>
        <end position="430"/>
    </location>
</feature>
<evidence type="ECO:0000256" key="6">
    <source>
        <dbReference type="ARBA" id="ARBA00023295"/>
    </source>
</evidence>
<proteinExistence type="inferred from homology"/>
<dbReference type="InterPro" id="IPR019834">
    <property type="entry name" value="Glyco_hydro_8_CS"/>
</dbReference>
<dbReference type="SUPFAM" id="SSF48208">
    <property type="entry name" value="Six-hairpin glycosidases"/>
    <property type="match status" value="1"/>
</dbReference>
<evidence type="ECO:0000256" key="7">
    <source>
        <dbReference type="ARBA" id="ARBA00023326"/>
    </source>
</evidence>
<dbReference type="PRINTS" id="PR00735">
    <property type="entry name" value="GLHYDRLASE8"/>
</dbReference>
<dbReference type="EMBL" id="FNYE01000003">
    <property type="protein sequence ID" value="SEI71046.1"/>
    <property type="molecule type" value="Genomic_DNA"/>
</dbReference>
<dbReference type="InterPro" id="IPR012341">
    <property type="entry name" value="6hp_glycosidase-like_sf"/>
</dbReference>
<dbReference type="NCBIfam" id="NF008305">
    <property type="entry name" value="PRK11097.1"/>
    <property type="match status" value="1"/>
</dbReference>
<reference evidence="12" key="1">
    <citation type="submission" date="2016-10" db="EMBL/GenBank/DDBJ databases">
        <authorList>
            <person name="Varghese N."/>
            <person name="Submissions S."/>
        </authorList>
    </citation>
    <scope>NUCLEOTIDE SEQUENCE [LARGE SCALE GENOMIC DNA]</scope>
    <source>
        <strain evidence="12">LMG 26031</strain>
    </source>
</reference>
<keyword evidence="5" id="KW-0136">Cellulose degradation</keyword>
<dbReference type="STRING" id="667676.SAMN05192539_1003362"/>
<evidence type="ECO:0000256" key="5">
    <source>
        <dbReference type="ARBA" id="ARBA00023001"/>
    </source>
</evidence>
<evidence type="ECO:0000256" key="10">
    <source>
        <dbReference type="SAM" id="SignalP"/>
    </source>
</evidence>
<dbReference type="Proteomes" id="UP000198866">
    <property type="component" value="Unassembled WGS sequence"/>
</dbReference>
<dbReference type="PROSITE" id="PS00812">
    <property type="entry name" value="GLYCOSYL_HYDROL_F8"/>
    <property type="match status" value="1"/>
</dbReference>
<evidence type="ECO:0000256" key="1">
    <source>
        <dbReference type="ARBA" id="ARBA00000966"/>
    </source>
</evidence>
<dbReference type="GO" id="GO:0030245">
    <property type="term" value="P:cellulose catabolic process"/>
    <property type="evidence" value="ECO:0007669"/>
    <property type="project" value="UniProtKB-KW"/>
</dbReference>
<keyword evidence="4 9" id="KW-0378">Hydrolase</keyword>
<dbReference type="GO" id="GO:0008810">
    <property type="term" value="F:cellulase activity"/>
    <property type="evidence" value="ECO:0007669"/>
    <property type="project" value="UniProtKB-EC"/>
</dbReference>
<keyword evidence="12" id="KW-1185">Reference proteome</keyword>
<evidence type="ECO:0000256" key="3">
    <source>
        <dbReference type="ARBA" id="ARBA00022729"/>
    </source>
</evidence>
<feature type="signal peptide" evidence="10">
    <location>
        <begin position="1"/>
        <end position="48"/>
    </location>
</feature>
<keyword evidence="6 9" id="KW-0326">Glycosidase</keyword>
<dbReference type="InterPro" id="IPR008928">
    <property type="entry name" value="6-hairpin_glycosidase_sf"/>
</dbReference>
<dbReference type="InterPro" id="IPR002037">
    <property type="entry name" value="Glyco_hydro_8"/>
</dbReference>
<dbReference type="OrthoDB" id="9766708at2"/>
<evidence type="ECO:0000256" key="9">
    <source>
        <dbReference type="RuleBase" id="RU361167"/>
    </source>
</evidence>
<evidence type="ECO:0000313" key="11">
    <source>
        <dbReference type="EMBL" id="SEI71046.1"/>
    </source>
</evidence>
<protein>
    <recommendedName>
        <fullName evidence="9">Glucanase</fullName>
        <ecNumber evidence="9">3.2.1.-</ecNumber>
    </recommendedName>
</protein>
<keyword evidence="7 9" id="KW-0119">Carbohydrate metabolism</keyword>
<evidence type="ECO:0000256" key="8">
    <source>
        <dbReference type="PROSITE-ProRule" id="PRU10058"/>
    </source>
</evidence>
<evidence type="ECO:0000256" key="4">
    <source>
        <dbReference type="ARBA" id="ARBA00022801"/>
    </source>
</evidence>
<sequence>MPMCREEQQRTRGARSACLRRPRVRARGAYLRALAGALALLGCAIAHAATVVLADAAGRDNPAQAVATRSCGAPQVWPRWQGFLQRFVSADGRVIDAGSADERTVSEGQAYALFFALVANDRASFDKILRWTEVNLAQGDLATHLPAWLWGRRPDGEFAVLDANAASDADLWIAYALLEAGALWDERSYFALGALLAKHVLDAETANIPGLGLTLLPGAVGFHPEPDLWRVNPSYSPPQVLRSIGTRLPSDARWARVVESGSRVLLDTAPLGYAPDWALYRRGHGFQPDAETHAVSAYNAIRVYLWIGTMNGRDPLSNRLAERFKPYADFIAAHGAPPETIDAVSGKPGQNMGNAGFSAASVPFLDALGRSPLADAQVARIDTLDAQTPPGYYSSVLTLFGLGWREGRYRFAADGTLDVRWSAACHGGAR</sequence>
<feature type="active site" description="Nucleophile" evidence="8">
    <location>
        <position position="168"/>
    </location>
</feature>